<evidence type="ECO:0000256" key="2">
    <source>
        <dbReference type="ARBA" id="ARBA00008014"/>
    </source>
</evidence>
<dbReference type="Proteomes" id="UP001230220">
    <property type="component" value="Unassembled WGS sequence"/>
</dbReference>
<evidence type="ECO:0000313" key="12">
    <source>
        <dbReference type="EMBL" id="MDQ0361031.1"/>
    </source>
</evidence>
<feature type="binding site" evidence="11">
    <location>
        <position position="289"/>
    </location>
    <ligand>
        <name>FMN</name>
        <dbReference type="ChEBI" id="CHEBI:58210"/>
    </ligand>
</feature>
<proteinExistence type="inferred from homology"/>
<name>A0ABU0E2I4_9FIRM</name>
<dbReference type="NCBIfam" id="NF003793">
    <property type="entry name" value="PRK05382.1"/>
    <property type="match status" value="1"/>
</dbReference>
<dbReference type="PANTHER" id="PTHR21085">
    <property type="entry name" value="CHORISMATE SYNTHASE"/>
    <property type="match status" value="1"/>
</dbReference>
<keyword evidence="13" id="KW-1185">Reference proteome</keyword>
<evidence type="ECO:0000256" key="10">
    <source>
        <dbReference type="ARBA" id="ARBA00023239"/>
    </source>
</evidence>
<comment type="function">
    <text evidence="11">Catalyzes the anti-1,4-elimination of the C-3 phosphate and the C-6 proR hydrogen from 5-enolpyruvylshikimate-3-phosphate (EPSP) to yield chorismate, which is the branch point compound that serves as the starting substrate for the three terminal pathways of aromatic amino acid biosynthesis. This reaction introduces a second double bond into the aromatic ring system.</text>
</comment>
<dbReference type="NCBIfam" id="TIGR00033">
    <property type="entry name" value="aroC"/>
    <property type="match status" value="1"/>
</dbReference>
<keyword evidence="6 11" id="KW-0288">FMN</keyword>
<comment type="subunit">
    <text evidence="11">Homotetramer.</text>
</comment>
<dbReference type="PIRSF" id="PIRSF001456">
    <property type="entry name" value="Chorismate_synth"/>
    <property type="match status" value="1"/>
</dbReference>
<keyword evidence="8 11" id="KW-0521">NADP</keyword>
<comment type="caution">
    <text evidence="11">Lacks conserved residue(s) required for the propagation of feature annotation.</text>
</comment>
<dbReference type="CDD" id="cd07304">
    <property type="entry name" value="Chorismate_synthase"/>
    <property type="match status" value="1"/>
</dbReference>
<keyword evidence="9 11" id="KW-0057">Aromatic amino acid biosynthesis</keyword>
<evidence type="ECO:0000256" key="5">
    <source>
        <dbReference type="ARBA" id="ARBA00022630"/>
    </source>
</evidence>
<dbReference type="HAMAP" id="MF_00300">
    <property type="entry name" value="Chorismate_synth"/>
    <property type="match status" value="1"/>
</dbReference>
<feature type="binding site" evidence="11">
    <location>
        <position position="52"/>
    </location>
    <ligand>
        <name>NADP(+)</name>
        <dbReference type="ChEBI" id="CHEBI:58349"/>
    </ligand>
</feature>
<feature type="binding site" evidence="11">
    <location>
        <begin position="124"/>
        <end position="126"/>
    </location>
    <ligand>
        <name>FMN</name>
        <dbReference type="ChEBI" id="CHEBI:58210"/>
    </ligand>
</feature>
<keyword evidence="4 11" id="KW-0028">Amino-acid biosynthesis</keyword>
<evidence type="ECO:0000256" key="4">
    <source>
        <dbReference type="ARBA" id="ARBA00022605"/>
    </source>
</evidence>
<dbReference type="InterPro" id="IPR000453">
    <property type="entry name" value="Chorismate_synth"/>
</dbReference>
<accession>A0ABU0E2I4</accession>
<dbReference type="SUPFAM" id="SSF103263">
    <property type="entry name" value="Chorismate synthase, AroC"/>
    <property type="match status" value="1"/>
</dbReference>
<dbReference type="InterPro" id="IPR020541">
    <property type="entry name" value="Chorismate_synthase_CS"/>
</dbReference>
<keyword evidence="5 11" id="KW-0285">Flavoprotein</keyword>
<evidence type="ECO:0000256" key="7">
    <source>
        <dbReference type="ARBA" id="ARBA00022827"/>
    </source>
</evidence>
<evidence type="ECO:0000256" key="8">
    <source>
        <dbReference type="ARBA" id="ARBA00022857"/>
    </source>
</evidence>
<reference evidence="12 13" key="1">
    <citation type="submission" date="2023-07" db="EMBL/GenBank/DDBJ databases">
        <title>Genomic Encyclopedia of Type Strains, Phase IV (KMG-IV): sequencing the most valuable type-strain genomes for metagenomic binning, comparative biology and taxonomic classification.</title>
        <authorList>
            <person name="Goeker M."/>
        </authorList>
    </citation>
    <scope>NUCLEOTIDE SEQUENCE [LARGE SCALE GENOMIC DNA]</scope>
    <source>
        <strain evidence="12 13">DSM 16784</strain>
    </source>
</reference>
<keyword evidence="10 11" id="KW-0456">Lyase</keyword>
<dbReference type="Gene3D" id="3.60.150.10">
    <property type="entry name" value="Chorismate synthase AroC"/>
    <property type="match status" value="1"/>
</dbReference>
<evidence type="ECO:0000256" key="9">
    <source>
        <dbReference type="ARBA" id="ARBA00023141"/>
    </source>
</evidence>
<evidence type="ECO:0000256" key="6">
    <source>
        <dbReference type="ARBA" id="ARBA00022643"/>
    </source>
</evidence>
<dbReference type="RefSeq" id="WP_307407409.1">
    <property type="nucleotide sequence ID" value="NZ_JAUSUR010000003.1"/>
</dbReference>
<keyword evidence="7 11" id="KW-0274">FAD</keyword>
<dbReference type="PANTHER" id="PTHR21085:SF0">
    <property type="entry name" value="CHORISMATE SYNTHASE"/>
    <property type="match status" value="1"/>
</dbReference>
<gene>
    <name evidence="11" type="primary">aroC</name>
    <name evidence="12" type="ORF">J2S15_001778</name>
</gene>
<evidence type="ECO:0000256" key="1">
    <source>
        <dbReference type="ARBA" id="ARBA00005044"/>
    </source>
</evidence>
<feature type="binding site" evidence="11">
    <location>
        <begin position="304"/>
        <end position="308"/>
    </location>
    <ligand>
        <name>FMN</name>
        <dbReference type="ChEBI" id="CHEBI:58210"/>
    </ligand>
</feature>
<dbReference type="InterPro" id="IPR035904">
    <property type="entry name" value="Chorismate_synth_AroC_sf"/>
</dbReference>
<evidence type="ECO:0000313" key="13">
    <source>
        <dbReference type="Proteomes" id="UP001230220"/>
    </source>
</evidence>
<organism evidence="12 13">
    <name type="scientific">Breznakia pachnodae</name>
    <dbReference type="NCBI Taxonomy" id="265178"/>
    <lineage>
        <taxon>Bacteria</taxon>
        <taxon>Bacillati</taxon>
        <taxon>Bacillota</taxon>
        <taxon>Erysipelotrichia</taxon>
        <taxon>Erysipelotrichales</taxon>
        <taxon>Erysipelotrichaceae</taxon>
        <taxon>Breznakia</taxon>
    </lineage>
</organism>
<dbReference type="EC" id="4.2.3.5" evidence="3 11"/>
<feature type="binding site" evidence="11">
    <location>
        <position position="47"/>
    </location>
    <ligand>
        <name>NADP(+)</name>
        <dbReference type="ChEBI" id="CHEBI:58349"/>
    </ligand>
</feature>
<feature type="binding site" evidence="11">
    <location>
        <position position="331"/>
    </location>
    <ligand>
        <name>FMN</name>
        <dbReference type="ChEBI" id="CHEBI:58210"/>
    </ligand>
</feature>
<comment type="cofactor">
    <cofactor evidence="11">
        <name>FMNH2</name>
        <dbReference type="ChEBI" id="CHEBI:57618"/>
    </cofactor>
    <text evidence="11">Reduced FMN (FMNH(2)).</text>
</comment>
<dbReference type="EMBL" id="JAUSUR010000003">
    <property type="protein sequence ID" value="MDQ0361031.1"/>
    <property type="molecule type" value="Genomic_DNA"/>
</dbReference>
<comment type="catalytic activity">
    <reaction evidence="11">
        <text>5-O-(1-carboxyvinyl)-3-phosphoshikimate = chorismate + phosphate</text>
        <dbReference type="Rhea" id="RHEA:21020"/>
        <dbReference type="ChEBI" id="CHEBI:29748"/>
        <dbReference type="ChEBI" id="CHEBI:43474"/>
        <dbReference type="ChEBI" id="CHEBI:57701"/>
        <dbReference type="EC" id="4.2.3.5"/>
    </reaction>
</comment>
<dbReference type="GO" id="GO:0004107">
    <property type="term" value="F:chorismate synthase activity"/>
    <property type="evidence" value="ECO:0007669"/>
    <property type="project" value="UniProtKB-EC"/>
</dbReference>
<evidence type="ECO:0000256" key="3">
    <source>
        <dbReference type="ARBA" id="ARBA00013036"/>
    </source>
</evidence>
<dbReference type="PROSITE" id="PS00788">
    <property type="entry name" value="CHORISMATE_SYNTHASE_2"/>
    <property type="match status" value="1"/>
</dbReference>
<comment type="pathway">
    <text evidence="1 11">Metabolic intermediate biosynthesis; chorismate biosynthesis; chorismate from D-erythrose 4-phosphate and phosphoenolpyruvate: step 7/7.</text>
</comment>
<protein>
    <recommendedName>
        <fullName evidence="3 11">Chorismate synthase</fullName>
        <shortName evidence="11">CS</shortName>
        <ecNumber evidence="3 11">4.2.3.5</ecNumber>
    </recommendedName>
    <alternativeName>
        <fullName evidence="11">5-enolpyruvylshikimate-3-phosphate phospholyase</fullName>
    </alternativeName>
</protein>
<evidence type="ECO:0000256" key="11">
    <source>
        <dbReference type="HAMAP-Rule" id="MF_00300"/>
    </source>
</evidence>
<dbReference type="Pfam" id="PF01264">
    <property type="entry name" value="Chorismate_synt"/>
    <property type="match status" value="1"/>
</dbReference>
<comment type="similarity">
    <text evidence="2 11">Belongs to the chorismate synthase family.</text>
</comment>
<sequence>MKSTIGEAISITLFGESHGNGIGVLIDGLCPGITLDMDYINHQLTLRKPKGRISTARKESDEMNIVSGYFDDHTTGTPLCILMENSNTRSKDYSKTKDLMRPSHADYTANMKYLGFQDYRGGGHFSGRLTAPLVAAGSICNQILKKKGILIGSHLKQINNLVDDSFSQDEKELIQQIHEMNHAYFPVLNNKKQEEMIQLIEQHANDGDSVGGIIESTIINLPAGVGEPFFHSIESVLSQLIFSIPGVKGIEFGLGFDFVNHTGSEVNDTFYMDKEEVKTKTNNNGGINGGISNGMPITLKTVLKPTASIYKKQDTINFKSKEDTVLQIEGRHDPAIVHRARVVIDSVIAIGLLDLLTQRYGYLWMGEE</sequence>
<comment type="caution">
    <text evidence="12">The sequence shown here is derived from an EMBL/GenBank/DDBJ whole genome shotgun (WGS) entry which is preliminary data.</text>
</comment>